<dbReference type="Pfam" id="PF20512">
    <property type="entry name" value="PMI_typeI_hel"/>
    <property type="match status" value="1"/>
</dbReference>
<dbReference type="InterPro" id="IPR001250">
    <property type="entry name" value="Man6P_Isoase-1"/>
</dbReference>
<evidence type="ECO:0000256" key="7">
    <source>
        <dbReference type="ARBA" id="ARBA00023235"/>
    </source>
</evidence>
<dbReference type="GO" id="GO:0005975">
    <property type="term" value="P:carbohydrate metabolic process"/>
    <property type="evidence" value="ECO:0007669"/>
    <property type="project" value="InterPro"/>
</dbReference>
<dbReference type="PIRSF" id="PIRSF001480">
    <property type="entry name" value="Mannose-6-phosphate_isomerase"/>
    <property type="match status" value="1"/>
</dbReference>
<dbReference type="PRINTS" id="PR00714">
    <property type="entry name" value="MAN6PISMRASE"/>
</dbReference>
<dbReference type="Proteomes" id="UP000094527">
    <property type="component" value="Unassembled WGS sequence"/>
</dbReference>
<evidence type="ECO:0000259" key="13">
    <source>
        <dbReference type="Pfam" id="PF01238"/>
    </source>
</evidence>
<dbReference type="Gene3D" id="1.10.441.10">
    <property type="entry name" value="Phosphomannose Isomerase, domain 2"/>
    <property type="match status" value="1"/>
</dbReference>
<dbReference type="InterPro" id="IPR018050">
    <property type="entry name" value="Pmannose_isomerase-type1_CS"/>
</dbReference>
<dbReference type="OrthoDB" id="6605218at2759"/>
<dbReference type="SUPFAM" id="SSF51182">
    <property type="entry name" value="RmlC-like cupins"/>
    <property type="match status" value="1"/>
</dbReference>
<dbReference type="InterPro" id="IPR046458">
    <property type="entry name" value="PMI_typeI_hel"/>
</dbReference>
<comment type="pathway">
    <text evidence="2 12">Nucleotide-sugar biosynthesis; GDP-alpha-D-mannose biosynthesis; alpha-D-mannose 1-phosphate from D-fructose 6-phosphate: step 1/2.</text>
</comment>
<feature type="domain" description="Phosphomannose isomerase type I helical insertion" evidence="15">
    <location>
        <begin position="177"/>
        <end position="245"/>
    </location>
</feature>
<evidence type="ECO:0000256" key="9">
    <source>
        <dbReference type="PIRSR" id="PIRSR001480-2"/>
    </source>
</evidence>
<accession>A0A1D2NKL8</accession>
<proteinExistence type="inferred from homology"/>
<feature type="binding site" evidence="9">
    <location>
        <position position="108"/>
    </location>
    <ligand>
        <name>Zn(2+)</name>
        <dbReference type="ChEBI" id="CHEBI:29105"/>
    </ligand>
</feature>
<comment type="caution">
    <text evidence="16">The sequence shown here is derived from an EMBL/GenBank/DDBJ whole genome shotgun (WGS) entry which is preliminary data.</text>
</comment>
<dbReference type="PROSITE" id="PS00966">
    <property type="entry name" value="PMI_I_2"/>
    <property type="match status" value="1"/>
</dbReference>
<dbReference type="InterPro" id="IPR016305">
    <property type="entry name" value="Mannose-6-P_Isomerase"/>
</dbReference>
<dbReference type="STRING" id="48709.A0A1D2NKL8"/>
<keyword evidence="6 9" id="KW-0862">Zinc</keyword>
<feature type="binding site" evidence="9">
    <location>
        <position position="106"/>
    </location>
    <ligand>
        <name>Zn(2+)</name>
        <dbReference type="ChEBI" id="CHEBI:29105"/>
    </ligand>
</feature>
<organism evidence="16 17">
    <name type="scientific">Orchesella cincta</name>
    <name type="common">Springtail</name>
    <name type="synonym">Podura cincta</name>
    <dbReference type="NCBI Taxonomy" id="48709"/>
    <lineage>
        <taxon>Eukaryota</taxon>
        <taxon>Metazoa</taxon>
        <taxon>Ecdysozoa</taxon>
        <taxon>Arthropoda</taxon>
        <taxon>Hexapoda</taxon>
        <taxon>Collembola</taxon>
        <taxon>Entomobryomorpha</taxon>
        <taxon>Entomobryoidea</taxon>
        <taxon>Orchesellidae</taxon>
        <taxon>Orchesellinae</taxon>
        <taxon>Orchesella</taxon>
    </lineage>
</organism>
<keyword evidence="17" id="KW-1185">Reference proteome</keyword>
<name>A0A1D2NKL8_ORCCI</name>
<dbReference type="GO" id="GO:0004476">
    <property type="term" value="F:mannose-6-phosphate isomerase activity"/>
    <property type="evidence" value="ECO:0007669"/>
    <property type="project" value="UniProtKB-EC"/>
</dbReference>
<dbReference type="PANTHER" id="PTHR10309:SF0">
    <property type="entry name" value="MANNOSE-6-PHOSPHATE ISOMERASE"/>
    <property type="match status" value="1"/>
</dbReference>
<evidence type="ECO:0000256" key="2">
    <source>
        <dbReference type="ARBA" id="ARBA00004666"/>
    </source>
</evidence>
<dbReference type="EMBL" id="LJIJ01000016">
    <property type="protein sequence ID" value="ODN05782.1"/>
    <property type="molecule type" value="Genomic_DNA"/>
</dbReference>
<dbReference type="NCBIfam" id="TIGR00218">
    <property type="entry name" value="manA"/>
    <property type="match status" value="1"/>
</dbReference>
<dbReference type="PANTHER" id="PTHR10309">
    <property type="entry name" value="MANNOSE-6-PHOSPHATE ISOMERASE"/>
    <property type="match status" value="1"/>
</dbReference>
<evidence type="ECO:0000256" key="11">
    <source>
        <dbReference type="RuleBase" id="RU004189"/>
    </source>
</evidence>
<evidence type="ECO:0000259" key="14">
    <source>
        <dbReference type="Pfam" id="PF20511"/>
    </source>
</evidence>
<dbReference type="Pfam" id="PF20511">
    <property type="entry name" value="PMI_typeI_cat"/>
    <property type="match status" value="1"/>
</dbReference>
<feature type="binding site" evidence="9">
    <location>
        <position position="264"/>
    </location>
    <ligand>
        <name>Zn(2+)</name>
        <dbReference type="ChEBI" id="CHEBI:29105"/>
    </ligand>
</feature>
<reference evidence="16 17" key="1">
    <citation type="journal article" date="2016" name="Genome Biol. Evol.">
        <title>Gene Family Evolution Reflects Adaptation to Soil Environmental Stressors in the Genome of the Collembolan Orchesella cincta.</title>
        <authorList>
            <person name="Faddeeva-Vakhrusheva A."/>
            <person name="Derks M.F."/>
            <person name="Anvar S.Y."/>
            <person name="Agamennone V."/>
            <person name="Suring W."/>
            <person name="Smit S."/>
            <person name="van Straalen N.M."/>
            <person name="Roelofs D."/>
        </authorList>
    </citation>
    <scope>NUCLEOTIDE SEQUENCE [LARGE SCALE GENOMIC DNA]</scope>
    <source>
        <tissue evidence="16">Mixed pool</tissue>
    </source>
</reference>
<evidence type="ECO:0000256" key="8">
    <source>
        <dbReference type="PIRSR" id="PIRSR001480-1"/>
    </source>
</evidence>
<sequence length="415" mass="45767">MELIPAVQKYHWGKPGKSSTVAKLYSEALKSVGESPAIDADGPYAELWVGTHPNGPSKLKGCKKSLLDFIKENPTVIGEKVKARFGLDDIPFLLKVLSVEQALSIQAHPDKPSAEILHRDRPDLYKDPNHKPEMAIALTPFEMFCGFRAMDEIVEYLQGVPELREIVGDDVVNEVAEEKDKASLRKAYTRLMESPEDLIKANLTKLLARIKTMEAKERKKLEADLIERLSVQFPGDVGIWSTFFLQHFTLQPGEAVFLPANEPHAYIFGDCVECMAASDNVVRAGLTPKFKDVKTLCNMLTYEAGKEWIIEGQPCAGGKGIEYNPPVDEFAVIKYESDEKFDTKPQPDSCSVLLCVKGKGKAIIEDGKKSLDLSPGSVVFVPCNPQSAGIQVVPEQPDSDSLLLFEAFATPNKSG</sequence>
<evidence type="ECO:0000313" key="17">
    <source>
        <dbReference type="Proteomes" id="UP000094527"/>
    </source>
</evidence>
<dbReference type="GO" id="GO:0008270">
    <property type="term" value="F:zinc ion binding"/>
    <property type="evidence" value="ECO:0007669"/>
    <property type="project" value="InterPro"/>
</dbReference>
<protein>
    <recommendedName>
        <fullName evidence="4 10">Mannose-6-phosphate isomerase</fullName>
        <ecNumber evidence="4 10">5.3.1.8</ecNumber>
    </recommendedName>
</protein>
<dbReference type="Gene3D" id="2.60.120.10">
    <property type="entry name" value="Jelly Rolls"/>
    <property type="match status" value="2"/>
</dbReference>
<comment type="cofactor">
    <cofactor evidence="9 10">
        <name>Zn(2+)</name>
        <dbReference type="ChEBI" id="CHEBI:29105"/>
    </cofactor>
    <text evidence="9 10">Binds 1 zinc ion per subunit.</text>
</comment>
<dbReference type="InterPro" id="IPR046457">
    <property type="entry name" value="PMI_typeI_cat"/>
</dbReference>
<dbReference type="EC" id="5.3.1.8" evidence="4 10"/>
<dbReference type="AlphaFoldDB" id="A0A1D2NKL8"/>
<dbReference type="GO" id="GO:0009298">
    <property type="term" value="P:GDP-mannose biosynthetic process"/>
    <property type="evidence" value="ECO:0007669"/>
    <property type="project" value="UniProtKB-UniPathway"/>
</dbReference>
<gene>
    <name evidence="16" type="ORF">Ocin01_00880</name>
</gene>
<keyword evidence="5 9" id="KW-0479">Metal-binding</keyword>
<dbReference type="CDD" id="cd07011">
    <property type="entry name" value="cupin_PMI_type_I_N"/>
    <property type="match status" value="1"/>
</dbReference>
<evidence type="ECO:0000313" key="16">
    <source>
        <dbReference type="EMBL" id="ODN05782.1"/>
    </source>
</evidence>
<dbReference type="Pfam" id="PF01238">
    <property type="entry name" value="PMI_typeI_C"/>
    <property type="match status" value="1"/>
</dbReference>
<evidence type="ECO:0000256" key="10">
    <source>
        <dbReference type="RuleBase" id="RU000611"/>
    </source>
</evidence>
<dbReference type="InterPro" id="IPR046456">
    <property type="entry name" value="PMI_typeI_C"/>
</dbReference>
<feature type="domain" description="Phosphomannose isomerase type I C-terminal" evidence="13">
    <location>
        <begin position="323"/>
        <end position="364"/>
    </location>
</feature>
<dbReference type="UniPathway" id="UPA00126">
    <property type="reaction ID" value="UER00423"/>
</dbReference>
<evidence type="ECO:0000256" key="4">
    <source>
        <dbReference type="ARBA" id="ARBA00011956"/>
    </source>
</evidence>
<feature type="binding site" evidence="9">
    <location>
        <position position="133"/>
    </location>
    <ligand>
        <name>Zn(2+)</name>
        <dbReference type="ChEBI" id="CHEBI:29105"/>
    </ligand>
</feature>
<evidence type="ECO:0000256" key="12">
    <source>
        <dbReference type="RuleBase" id="RU004248"/>
    </source>
</evidence>
<evidence type="ECO:0000259" key="15">
    <source>
        <dbReference type="Pfam" id="PF20512"/>
    </source>
</evidence>
<keyword evidence="7 10" id="KW-0413">Isomerase</keyword>
<dbReference type="GO" id="GO:0005829">
    <property type="term" value="C:cytosol"/>
    <property type="evidence" value="ECO:0007669"/>
    <property type="project" value="TreeGrafter"/>
</dbReference>
<feature type="domain" description="Phosphomannose isomerase type I catalytic" evidence="14">
    <location>
        <begin position="2"/>
        <end position="149"/>
    </location>
</feature>
<evidence type="ECO:0000256" key="3">
    <source>
        <dbReference type="ARBA" id="ARBA00010772"/>
    </source>
</evidence>
<dbReference type="InterPro" id="IPR014710">
    <property type="entry name" value="RmlC-like_jellyroll"/>
</dbReference>
<evidence type="ECO:0000256" key="1">
    <source>
        <dbReference type="ARBA" id="ARBA00000757"/>
    </source>
</evidence>
<evidence type="ECO:0000256" key="5">
    <source>
        <dbReference type="ARBA" id="ARBA00022723"/>
    </source>
</evidence>
<dbReference type="InterPro" id="IPR011051">
    <property type="entry name" value="RmlC_Cupin_sf"/>
</dbReference>
<comment type="catalytic activity">
    <reaction evidence="1 10">
        <text>D-mannose 6-phosphate = D-fructose 6-phosphate</text>
        <dbReference type="Rhea" id="RHEA:12356"/>
        <dbReference type="ChEBI" id="CHEBI:58735"/>
        <dbReference type="ChEBI" id="CHEBI:61527"/>
        <dbReference type="EC" id="5.3.1.8"/>
    </reaction>
</comment>
<evidence type="ECO:0000256" key="6">
    <source>
        <dbReference type="ARBA" id="ARBA00022833"/>
    </source>
</evidence>
<dbReference type="OMA" id="EFAACIS"/>
<feature type="active site" evidence="8">
    <location>
        <position position="283"/>
    </location>
</feature>
<dbReference type="PROSITE" id="PS00965">
    <property type="entry name" value="PMI_I_1"/>
    <property type="match status" value="1"/>
</dbReference>
<comment type="similarity">
    <text evidence="3 11">Belongs to the mannose-6-phosphate isomerase type 1 family.</text>
</comment>